<dbReference type="GeneID" id="20675728"/>
<protein>
    <recommendedName>
        <fullName evidence="6">Ketoreductase (KR) domain-containing protein</fullName>
    </recommendedName>
</protein>
<keyword evidence="1" id="KW-0560">Oxidoreductase</keyword>
<dbReference type="SUPFAM" id="SSF51735">
    <property type="entry name" value="NAD(P)-binding Rossmann-fold domains"/>
    <property type="match status" value="1"/>
</dbReference>
<dbReference type="GO" id="GO:0016491">
    <property type="term" value="F:oxidoreductase activity"/>
    <property type="evidence" value="ECO:0007669"/>
    <property type="project" value="UniProtKB-KW"/>
</dbReference>
<sequence>MVLKIAHATLTSILPSKYYTHAVLVIVAIITIHAYAQGRKTNRERDLHGRSIIVTGAFTPIGLTLLDSLARRGAHLIALSPDPVDLSEGAPATSAALLVPVLRSTTNNENIYAEHCDLTSPASIRAFCAHFVQGEQQRLDAILFAHEYAHIGPMLPTKPTRDVVKERRDASCATFLLTTLLLPVLLVAPVERDIRLVTLINPFYAAAAATFSALPTPGTASTSTYPQSALFLTEGRRALRTAIMTRHLQRVLDALPASAQVPRANSDASTVPVVSDKVQRSNIVTVSVSPGVSRSDIIAPLLGADTPRQGVSISGIILYFLATPILRMLTKSSASAAQGVLHTLFLPTPFKRLATSSTPGATAQFLDPEEVLKPGALYAECAVTRLHVPLPPAPPENDSESDASSQTSNAAGASDNPGTMRQTVDDGELGGEVLGTLVWDEYERELKAWEALEIEEQRRAKQGDQKRGGLEDGRHTPPTVDETSG</sequence>
<keyword evidence="3" id="KW-0812">Transmembrane</keyword>
<feature type="compositionally biased region" description="Basic and acidic residues" evidence="2">
    <location>
        <begin position="457"/>
        <end position="475"/>
    </location>
</feature>
<dbReference type="PANTHER" id="PTHR43157">
    <property type="entry name" value="PHOSPHATIDYLINOSITOL-GLYCAN BIOSYNTHESIS CLASS F PROTEIN-RELATED"/>
    <property type="match status" value="1"/>
</dbReference>
<evidence type="ECO:0008006" key="6">
    <source>
        <dbReference type="Google" id="ProtNLM"/>
    </source>
</evidence>
<feature type="region of interest" description="Disordered" evidence="2">
    <location>
        <begin position="389"/>
        <end position="428"/>
    </location>
</feature>
<feature type="transmembrane region" description="Helical" evidence="3">
    <location>
        <begin position="18"/>
        <end position="36"/>
    </location>
</feature>
<dbReference type="FunCoup" id="W4JMC3">
    <property type="interactions" value="7"/>
</dbReference>
<dbReference type="eggNOG" id="KOG1208">
    <property type="taxonomic scope" value="Eukaryota"/>
</dbReference>
<keyword evidence="5" id="KW-1185">Reference proteome</keyword>
<dbReference type="Proteomes" id="UP000030671">
    <property type="component" value="Unassembled WGS sequence"/>
</dbReference>
<dbReference type="InParanoid" id="W4JMC3"/>
<dbReference type="Gene3D" id="3.40.50.720">
    <property type="entry name" value="NAD(P)-binding Rossmann-like Domain"/>
    <property type="match status" value="1"/>
</dbReference>
<evidence type="ECO:0000256" key="1">
    <source>
        <dbReference type="ARBA" id="ARBA00023002"/>
    </source>
</evidence>
<dbReference type="KEGG" id="hir:HETIRDRAFT_447059"/>
<keyword evidence="3" id="KW-0472">Membrane</keyword>
<evidence type="ECO:0000313" key="4">
    <source>
        <dbReference type="EMBL" id="ETW74702.1"/>
    </source>
</evidence>
<feature type="region of interest" description="Disordered" evidence="2">
    <location>
        <begin position="457"/>
        <end position="485"/>
    </location>
</feature>
<dbReference type="PANTHER" id="PTHR43157:SF31">
    <property type="entry name" value="PHOSPHATIDYLINOSITOL-GLYCAN BIOSYNTHESIS CLASS F PROTEIN"/>
    <property type="match status" value="1"/>
</dbReference>
<dbReference type="OrthoDB" id="191979at2759"/>
<keyword evidence="3" id="KW-1133">Transmembrane helix</keyword>
<gene>
    <name evidence="4" type="ORF">HETIRDRAFT_447059</name>
</gene>
<name>W4JMC3_HETIT</name>
<proteinExistence type="predicted"/>
<accession>W4JMC3</accession>
<evidence type="ECO:0000256" key="2">
    <source>
        <dbReference type="SAM" id="MobiDB-lite"/>
    </source>
</evidence>
<dbReference type="InterPro" id="IPR036291">
    <property type="entry name" value="NAD(P)-bd_dom_sf"/>
</dbReference>
<evidence type="ECO:0000313" key="5">
    <source>
        <dbReference type="Proteomes" id="UP000030671"/>
    </source>
</evidence>
<reference evidence="4 5" key="1">
    <citation type="journal article" date="2012" name="New Phytol.">
        <title>Insight into trade-off between wood decay and parasitism from the genome of a fungal forest pathogen.</title>
        <authorList>
            <person name="Olson A."/>
            <person name="Aerts A."/>
            <person name="Asiegbu F."/>
            <person name="Belbahri L."/>
            <person name="Bouzid O."/>
            <person name="Broberg A."/>
            <person name="Canback B."/>
            <person name="Coutinho P.M."/>
            <person name="Cullen D."/>
            <person name="Dalman K."/>
            <person name="Deflorio G."/>
            <person name="van Diepen L.T."/>
            <person name="Dunand C."/>
            <person name="Duplessis S."/>
            <person name="Durling M."/>
            <person name="Gonthier P."/>
            <person name="Grimwood J."/>
            <person name="Fossdal C.G."/>
            <person name="Hansson D."/>
            <person name="Henrissat B."/>
            <person name="Hietala A."/>
            <person name="Himmelstrand K."/>
            <person name="Hoffmeister D."/>
            <person name="Hogberg N."/>
            <person name="James T.Y."/>
            <person name="Karlsson M."/>
            <person name="Kohler A."/>
            <person name="Kues U."/>
            <person name="Lee Y.H."/>
            <person name="Lin Y.C."/>
            <person name="Lind M."/>
            <person name="Lindquist E."/>
            <person name="Lombard V."/>
            <person name="Lucas S."/>
            <person name="Lunden K."/>
            <person name="Morin E."/>
            <person name="Murat C."/>
            <person name="Park J."/>
            <person name="Raffaello T."/>
            <person name="Rouze P."/>
            <person name="Salamov A."/>
            <person name="Schmutz J."/>
            <person name="Solheim H."/>
            <person name="Stahlberg J."/>
            <person name="Velez H."/>
            <person name="de Vries R.P."/>
            <person name="Wiebenga A."/>
            <person name="Woodward S."/>
            <person name="Yakovlev I."/>
            <person name="Garbelotto M."/>
            <person name="Martin F."/>
            <person name="Grigoriev I.V."/>
            <person name="Stenlid J."/>
        </authorList>
    </citation>
    <scope>NUCLEOTIDE SEQUENCE [LARGE SCALE GENOMIC DNA]</scope>
    <source>
        <strain evidence="4 5">TC 32-1</strain>
    </source>
</reference>
<dbReference type="AlphaFoldDB" id="W4JMC3"/>
<dbReference type="HOGENOM" id="CLU_044761_0_0_1"/>
<organism evidence="4 5">
    <name type="scientific">Heterobasidion irregulare (strain TC 32-1)</name>
    <dbReference type="NCBI Taxonomy" id="747525"/>
    <lineage>
        <taxon>Eukaryota</taxon>
        <taxon>Fungi</taxon>
        <taxon>Dikarya</taxon>
        <taxon>Basidiomycota</taxon>
        <taxon>Agaricomycotina</taxon>
        <taxon>Agaricomycetes</taxon>
        <taxon>Russulales</taxon>
        <taxon>Bondarzewiaceae</taxon>
        <taxon>Heterobasidion</taxon>
        <taxon>Heterobasidion annosum species complex</taxon>
    </lineage>
</organism>
<dbReference type="RefSeq" id="XP_009553192.1">
    <property type="nucleotide sequence ID" value="XM_009554897.1"/>
</dbReference>
<feature type="compositionally biased region" description="Polar residues" evidence="2">
    <location>
        <begin position="402"/>
        <end position="422"/>
    </location>
</feature>
<evidence type="ECO:0000256" key="3">
    <source>
        <dbReference type="SAM" id="Phobius"/>
    </source>
</evidence>
<dbReference type="EMBL" id="KI925467">
    <property type="protein sequence ID" value="ETW74702.1"/>
    <property type="molecule type" value="Genomic_DNA"/>
</dbReference>